<dbReference type="EMBL" id="CCKJ01000032">
    <property type="protein sequence ID" value="CDT65428.1"/>
    <property type="molecule type" value="Genomic_DNA"/>
</dbReference>
<feature type="chain" id="PRO_5041693473" description="Chalcone isomerase domain-containing protein" evidence="1">
    <location>
        <begin position="21"/>
        <end position="168"/>
    </location>
</feature>
<dbReference type="RefSeq" id="WP_050650337.1">
    <property type="nucleotide sequence ID" value="NZ_LK933975.1"/>
</dbReference>
<name>A0AA86X9X1_9VIBR</name>
<reference evidence="3 4" key="1">
    <citation type="submission" date="2014-06" db="EMBL/GenBank/DDBJ databases">
        <authorList>
            <person name="Le Roux F."/>
        </authorList>
    </citation>
    <scope>NUCLEOTIDE SEQUENCE [LARGE SCALE GENOMIC DNA]</scope>
    <source>
        <strain evidence="3 4">J2-31</strain>
    </source>
</reference>
<gene>
    <name evidence="3" type="ORF">VCR31J2_1270848</name>
</gene>
<dbReference type="AlphaFoldDB" id="A0AA86X9X1"/>
<evidence type="ECO:0000259" key="2">
    <source>
        <dbReference type="Pfam" id="PF16036"/>
    </source>
</evidence>
<keyword evidence="4" id="KW-1185">Reference proteome</keyword>
<feature type="domain" description="Chalcone isomerase" evidence="2">
    <location>
        <begin position="67"/>
        <end position="167"/>
    </location>
</feature>
<protein>
    <recommendedName>
        <fullName evidence="2">Chalcone isomerase domain-containing protein</fullName>
    </recommendedName>
</protein>
<evidence type="ECO:0000313" key="4">
    <source>
        <dbReference type="Proteomes" id="UP000041625"/>
    </source>
</evidence>
<sequence length="168" mass="19109">MRYKVTFLLMTLVMAGEAFSHELKAESSHAQFESWAYDDYRMVAENTRTLWFVDYYDISHLKSKEGDSALLLTFTPEKLTQDKVTTATIEALEESNPGINMKDSNIQKLVDSLSIPLIKDDVIAIIYKGETMQVQYNNDVVYQAKASSKQSVALRNIWLGETPVDDLL</sequence>
<feature type="signal peptide" evidence="1">
    <location>
        <begin position="1"/>
        <end position="20"/>
    </location>
</feature>
<accession>A0AA86X9X1</accession>
<comment type="caution">
    <text evidence="3">The sequence shown here is derived from an EMBL/GenBank/DDBJ whole genome shotgun (WGS) entry which is preliminary data.</text>
</comment>
<organism evidence="3 4">
    <name type="scientific">Vibrio coralliirubri</name>
    <dbReference type="NCBI Taxonomy" id="1516159"/>
    <lineage>
        <taxon>Bacteria</taxon>
        <taxon>Pseudomonadati</taxon>
        <taxon>Pseudomonadota</taxon>
        <taxon>Gammaproteobacteria</taxon>
        <taxon>Vibrionales</taxon>
        <taxon>Vibrionaceae</taxon>
        <taxon>Vibrio</taxon>
    </lineage>
</organism>
<keyword evidence="1" id="KW-0732">Signal</keyword>
<dbReference type="Pfam" id="PF16036">
    <property type="entry name" value="Chalcone_3"/>
    <property type="match status" value="1"/>
</dbReference>
<proteinExistence type="predicted"/>
<evidence type="ECO:0000313" key="3">
    <source>
        <dbReference type="EMBL" id="CDT65428.1"/>
    </source>
</evidence>
<dbReference type="InterPro" id="IPR016087">
    <property type="entry name" value="Chalcone_isomerase"/>
</dbReference>
<evidence type="ECO:0000256" key="1">
    <source>
        <dbReference type="SAM" id="SignalP"/>
    </source>
</evidence>
<dbReference type="Proteomes" id="UP000041625">
    <property type="component" value="Unassembled WGS sequence"/>
</dbReference>